<dbReference type="Pfam" id="PF01872">
    <property type="entry name" value="RibD_C"/>
    <property type="match status" value="1"/>
</dbReference>
<dbReference type="GO" id="GO:0008703">
    <property type="term" value="F:5-amino-6-(5-phosphoribosylamino)uracil reductase activity"/>
    <property type="evidence" value="ECO:0007669"/>
    <property type="project" value="InterPro"/>
</dbReference>
<dbReference type="OrthoDB" id="195113at2"/>
<dbReference type="GO" id="GO:0009231">
    <property type="term" value="P:riboflavin biosynthetic process"/>
    <property type="evidence" value="ECO:0007669"/>
    <property type="project" value="InterPro"/>
</dbReference>
<accession>A0A979GTG9</accession>
<dbReference type="InterPro" id="IPR002734">
    <property type="entry name" value="RibDG_C"/>
</dbReference>
<name>A0A979GTG9_CHIPD</name>
<protein>
    <submittedName>
        <fullName evidence="2">Bifunctional deaminase-reductase domain protein</fullName>
    </submittedName>
</protein>
<evidence type="ECO:0000259" key="1">
    <source>
        <dbReference type="Pfam" id="PF01872"/>
    </source>
</evidence>
<reference evidence="2 3" key="2">
    <citation type="journal article" date="2010" name="Stand. Genomic Sci.">
        <title>Complete genome sequence of Chitinophaga pinensis type strain (UQM 2034).</title>
        <authorList>
            <person name="Glavina Del Rio T."/>
            <person name="Abt B."/>
            <person name="Spring S."/>
            <person name="Lapidus A."/>
            <person name="Nolan M."/>
            <person name="Tice H."/>
            <person name="Copeland A."/>
            <person name="Cheng J.F."/>
            <person name="Chen F."/>
            <person name="Bruce D."/>
            <person name="Goodwin L."/>
            <person name="Pitluck S."/>
            <person name="Ivanova N."/>
            <person name="Mavromatis K."/>
            <person name="Mikhailova N."/>
            <person name="Pati A."/>
            <person name="Chen A."/>
            <person name="Palaniappan K."/>
            <person name="Land M."/>
            <person name="Hauser L."/>
            <person name="Chang Y.J."/>
            <person name="Jeffries C.D."/>
            <person name="Chain P."/>
            <person name="Saunders E."/>
            <person name="Detter J.C."/>
            <person name="Brettin T."/>
            <person name="Rohde M."/>
            <person name="Goker M."/>
            <person name="Bristow J."/>
            <person name="Eisen J.A."/>
            <person name="Markowitz V."/>
            <person name="Hugenholtz P."/>
            <person name="Kyrpides N.C."/>
            <person name="Klenk H.P."/>
            <person name="Lucas S."/>
        </authorList>
    </citation>
    <scope>NUCLEOTIDE SEQUENCE [LARGE SCALE GENOMIC DNA]</scope>
    <source>
        <strain evidence="3">ATCC 43595 / DSM 2588 / LMG 13176 / NBRC 15968 / NCIMB 11800 / UQM 2034</strain>
    </source>
</reference>
<evidence type="ECO:0000313" key="2">
    <source>
        <dbReference type="EMBL" id="ACU62073.1"/>
    </source>
</evidence>
<dbReference type="Gene3D" id="3.40.430.10">
    <property type="entry name" value="Dihydrofolate Reductase, subunit A"/>
    <property type="match status" value="1"/>
</dbReference>
<dbReference type="InterPro" id="IPR024072">
    <property type="entry name" value="DHFR-like_dom_sf"/>
</dbReference>
<proteinExistence type="predicted"/>
<dbReference type="Proteomes" id="UP000002215">
    <property type="component" value="Chromosome"/>
</dbReference>
<organism evidence="2 3">
    <name type="scientific">Chitinophaga pinensis (strain ATCC 43595 / DSM 2588 / LMG 13176 / NBRC 15968 / NCIMB 11800 / UQM 2034)</name>
    <dbReference type="NCBI Taxonomy" id="485918"/>
    <lineage>
        <taxon>Bacteria</taxon>
        <taxon>Pseudomonadati</taxon>
        <taxon>Bacteroidota</taxon>
        <taxon>Chitinophagia</taxon>
        <taxon>Chitinophagales</taxon>
        <taxon>Chitinophagaceae</taxon>
        <taxon>Chitinophaga</taxon>
    </lineage>
</organism>
<evidence type="ECO:0000313" key="3">
    <source>
        <dbReference type="Proteomes" id="UP000002215"/>
    </source>
</evidence>
<dbReference type="EMBL" id="CP001699">
    <property type="protein sequence ID" value="ACU62073.1"/>
    <property type="molecule type" value="Genomic_DNA"/>
</dbReference>
<sequence length="183" mass="20636">MRTVKFGMNISLDGYCDHTIGNPSEELMDYFTAMMDDVDLLFFGRVMYQMMFPYWSDVARDKSGSAAENRFAERLSAIDRVVASTTLDSEDAKTRIVRSNPAEELLKLKQQSGKKIAIDTVSMLPELVKAGLIDEFYLVIHPVIAGQGRHLFPAGSLHELVQLKLTETKTFQNGCVAHHYLKQ</sequence>
<reference evidence="3" key="1">
    <citation type="submission" date="2009-08" db="EMBL/GenBank/DDBJ databases">
        <title>The complete genome of Chitinophaga pinensis DSM 2588.</title>
        <authorList>
            <consortium name="US DOE Joint Genome Institute (JGI-PGF)"/>
            <person name="Lucas S."/>
            <person name="Copeland A."/>
            <person name="Lapidus A."/>
            <person name="Glavina del Rio T."/>
            <person name="Dalin E."/>
            <person name="Tice H."/>
            <person name="Bruce D."/>
            <person name="Goodwin L."/>
            <person name="Pitluck S."/>
            <person name="Kyrpides N."/>
            <person name="Mavromatis K."/>
            <person name="Ivanova N."/>
            <person name="Mikhailova N."/>
            <person name="Sims D."/>
            <person name="Meinche L."/>
            <person name="Brettin T."/>
            <person name="Detter J.C."/>
            <person name="Han C."/>
            <person name="Larimer F."/>
            <person name="Land M."/>
            <person name="Hauser L."/>
            <person name="Markowitz V."/>
            <person name="Cheng J.-F."/>
            <person name="Hugenholtz P."/>
            <person name="Woyke T."/>
            <person name="Wu D."/>
            <person name="Spring S."/>
            <person name="Klenk H.-P."/>
            <person name="Eisen J.A."/>
        </authorList>
    </citation>
    <scope>NUCLEOTIDE SEQUENCE [LARGE SCALE GENOMIC DNA]</scope>
    <source>
        <strain evidence="3">ATCC 43595 / DSM 2588 / LMG 13176 / NBRC 15968 / NCIMB 11800 / UQM 2034</strain>
    </source>
</reference>
<dbReference type="AlphaFoldDB" id="A0A979GTG9"/>
<dbReference type="SUPFAM" id="SSF53597">
    <property type="entry name" value="Dihydrofolate reductase-like"/>
    <property type="match status" value="1"/>
</dbReference>
<gene>
    <name evidence="2" type="ordered locus">Cpin_4632</name>
</gene>
<dbReference type="RefSeq" id="WP_012792241.1">
    <property type="nucleotide sequence ID" value="NC_013132.1"/>
</dbReference>
<feature type="domain" description="Bacterial bifunctional deaminase-reductase C-terminal" evidence="1">
    <location>
        <begin position="3"/>
        <end position="176"/>
    </location>
</feature>
<dbReference type="KEGG" id="cpi:Cpin_4632"/>